<protein>
    <submittedName>
        <fullName evidence="3">Coenzyme F420 hydrogenase/dehydrogenase beta subunit</fullName>
    </submittedName>
</protein>
<evidence type="ECO:0000313" key="3">
    <source>
        <dbReference type="EMBL" id="BAY82901.1"/>
    </source>
</evidence>
<keyword evidence="4" id="KW-1185">Reference proteome</keyword>
<evidence type="ECO:0000259" key="1">
    <source>
        <dbReference type="Pfam" id="PF04422"/>
    </source>
</evidence>
<dbReference type="Proteomes" id="UP000218418">
    <property type="component" value="Chromosome"/>
</dbReference>
<dbReference type="GO" id="GO:0052592">
    <property type="term" value="F:oxidoreductase activity, acting on CH or CH2 groups, with an iron-sulfur protein as acceptor"/>
    <property type="evidence" value="ECO:0007669"/>
    <property type="project" value="TreeGrafter"/>
</dbReference>
<evidence type="ECO:0000313" key="4">
    <source>
        <dbReference type="Proteomes" id="UP000218418"/>
    </source>
</evidence>
<reference evidence="3 4" key="1">
    <citation type="submission" date="2017-06" db="EMBL/GenBank/DDBJ databases">
        <title>Genome sequencing of cyanobaciteial culture collection at National Institute for Environmental Studies (NIES).</title>
        <authorList>
            <person name="Hirose Y."/>
            <person name="Shimura Y."/>
            <person name="Fujisawa T."/>
            <person name="Nakamura Y."/>
            <person name="Kawachi M."/>
        </authorList>
    </citation>
    <scope>NUCLEOTIDE SEQUENCE [LARGE SCALE GENOMIC DNA]</scope>
    <source>
        <strain evidence="3 4">NIES-267</strain>
    </source>
</reference>
<dbReference type="AlphaFoldDB" id="A0A1Z4LNV7"/>
<gene>
    <name evidence="3" type="ORF">NIES267_23860</name>
</gene>
<proteinExistence type="predicted"/>
<accession>A0A1Z4LNV7</accession>
<dbReference type="InterPro" id="IPR007525">
    <property type="entry name" value="FrhB_FdhB_C"/>
</dbReference>
<dbReference type="Pfam" id="PF04432">
    <property type="entry name" value="FrhB_FdhB_C"/>
    <property type="match status" value="1"/>
</dbReference>
<dbReference type="InterPro" id="IPR045220">
    <property type="entry name" value="FRHB/FDHB/HCAR-like"/>
</dbReference>
<name>A0A1Z4LNV7_9CYAN</name>
<organism evidence="3 4">
    <name type="scientific">Calothrix parasitica NIES-267</name>
    <dbReference type="NCBI Taxonomy" id="1973488"/>
    <lineage>
        <taxon>Bacteria</taxon>
        <taxon>Bacillati</taxon>
        <taxon>Cyanobacteriota</taxon>
        <taxon>Cyanophyceae</taxon>
        <taxon>Nostocales</taxon>
        <taxon>Calotrichaceae</taxon>
        <taxon>Calothrix</taxon>
    </lineage>
</organism>
<feature type="domain" description="Coenzyme F420 hydrogenase/dehydrogenase beta subunit C-terminal" evidence="2">
    <location>
        <begin position="162"/>
        <end position="309"/>
    </location>
</feature>
<sequence>MTSTLPHKKAKALKPGSPRPAKELCSECGLCDTYYVHYVKEACAFLNQQIKELEEQSHSRSRNLDDSDELYFGVQQEMMAARKKEPIPGAQWTGIVSSIAIEMLENGIVEGVVCVQNTESDRFQPMPVIARTAEEILAARVNKPTLSPNLSVLEQIEQSGMKRLLVIGVGCQIQALRAVEKQLGLEKLYVLGTPCVDNVTRAGLQKFLETTSKSPETVVHYEFMQDFRVHFKHEDGSIEMVPFFGLKTNKLKDVFAPSCMSCFDYVNSLSDIVVGYMGAPFGWQWIVVRNERGKEMLDMVKDQIDTQPVMSQGNRQAAVQQSIPAYDKGVTLPMWAAKLMGVVIEKIGPKGLEYARFSIDSHFTRNYLYTKRNHPEKLEQHVPEFAKRIVEQYELPD</sequence>
<dbReference type="PANTHER" id="PTHR31332:SF0">
    <property type="entry name" value="7-HYDROXYMETHYL CHLOROPHYLL A REDUCTASE, CHLOROPLASTIC"/>
    <property type="match status" value="1"/>
</dbReference>
<dbReference type="OrthoDB" id="593768at2"/>
<evidence type="ECO:0000259" key="2">
    <source>
        <dbReference type="Pfam" id="PF04432"/>
    </source>
</evidence>
<dbReference type="InterPro" id="IPR007516">
    <property type="entry name" value="Co_F420_Hydgase/DH_bsu_N"/>
</dbReference>
<dbReference type="PANTHER" id="PTHR31332">
    <property type="entry name" value="7-HYDROXYMETHYL CHLOROPHYLL A REDUCTASE, CHLOROPLASTIC"/>
    <property type="match status" value="1"/>
</dbReference>
<dbReference type="EMBL" id="AP018227">
    <property type="protein sequence ID" value="BAY82901.1"/>
    <property type="molecule type" value="Genomic_DNA"/>
</dbReference>
<feature type="domain" description="Coenzyme F420 hydrogenase/dehydrogenase beta subunit N-terminal" evidence="1">
    <location>
        <begin position="78"/>
        <end position="154"/>
    </location>
</feature>
<dbReference type="Pfam" id="PF04422">
    <property type="entry name" value="FrhB_FdhB_N"/>
    <property type="match status" value="1"/>
</dbReference>